<dbReference type="VEuPathDB" id="FungiDB:RhiirFUN_011599"/>
<dbReference type="EMBL" id="KI293402">
    <property type="protein sequence ID" value="ESA05158.1"/>
    <property type="molecule type" value="Genomic_DNA"/>
</dbReference>
<evidence type="ECO:0008006" key="2">
    <source>
        <dbReference type="Google" id="ProtNLM"/>
    </source>
</evidence>
<organism evidence="1">
    <name type="scientific">Rhizophagus irregularis (strain DAOM 181602 / DAOM 197198 / MUCL 43194)</name>
    <name type="common">Arbuscular mycorrhizal fungus</name>
    <name type="synonym">Glomus intraradices</name>
    <dbReference type="NCBI Taxonomy" id="747089"/>
    <lineage>
        <taxon>Eukaryota</taxon>
        <taxon>Fungi</taxon>
        <taxon>Fungi incertae sedis</taxon>
        <taxon>Mucoromycota</taxon>
        <taxon>Glomeromycotina</taxon>
        <taxon>Glomeromycetes</taxon>
        <taxon>Glomerales</taxon>
        <taxon>Glomeraceae</taxon>
        <taxon>Rhizophagus</taxon>
    </lineage>
</organism>
<name>U9TFR2_RHIID</name>
<reference evidence="1" key="1">
    <citation type="submission" date="2013-07" db="EMBL/GenBank/DDBJ databases">
        <title>The genome of an arbuscular mycorrhizal fungus provides insights into the evolution of the oldest plant symbiosis.</title>
        <authorList>
            <consortium name="DOE Joint Genome Institute"/>
            <person name="Tisserant E."/>
            <person name="Malbreil M."/>
            <person name="Kuo A."/>
            <person name="Kohler A."/>
            <person name="Symeonidi A."/>
            <person name="Balestrini R."/>
            <person name="Charron P."/>
            <person name="Duensing N."/>
            <person name="Frei-dit-Frey N."/>
            <person name="Gianinazzi-Pearson V."/>
            <person name="Gilbert B."/>
            <person name="Handa Y."/>
            <person name="Hijri M."/>
            <person name="Kaul R."/>
            <person name="Kawaguchi M."/>
            <person name="Krajinski F."/>
            <person name="Lammers P."/>
            <person name="Lapierre D."/>
            <person name="Masclaux F.G."/>
            <person name="Murat C."/>
            <person name="Morin E."/>
            <person name="Ndikumana S."/>
            <person name="Pagni M."/>
            <person name="Petitpierre D."/>
            <person name="Requena N."/>
            <person name="Rosikiewicz P."/>
            <person name="Riley R."/>
            <person name="Saito K."/>
            <person name="San Clemente H."/>
            <person name="Shapiro H."/>
            <person name="van Tuinen D."/>
            <person name="Becard G."/>
            <person name="Bonfante P."/>
            <person name="Paszkowski U."/>
            <person name="Shachar-Hill Y."/>
            <person name="Young J.P."/>
            <person name="Sanders I.R."/>
            <person name="Henrissat B."/>
            <person name="Rensing S.A."/>
            <person name="Grigoriev I.V."/>
            <person name="Corradi N."/>
            <person name="Roux C."/>
            <person name="Martin F."/>
        </authorList>
    </citation>
    <scope>NUCLEOTIDE SEQUENCE</scope>
    <source>
        <strain evidence="1">DAOM 197198</strain>
    </source>
</reference>
<evidence type="ECO:0000313" key="1">
    <source>
        <dbReference type="EMBL" id="ESA05158.1"/>
    </source>
</evidence>
<proteinExistence type="predicted"/>
<gene>
    <name evidence="1" type="ORF">GLOINDRAFT_99846</name>
</gene>
<dbReference type="HOGENOM" id="CLU_1918200_0_0_1"/>
<accession>U9TFR2</accession>
<protein>
    <recommendedName>
        <fullName evidence="2">HMG box domain-containing protein</fullName>
    </recommendedName>
</protein>
<sequence>MEAHNSAIDQLNHELDRLKELLRPPPPQAPPNTSRIISPEAKIHAKFRNMKNIRGFGPYVDACNEQARIHGLNFSSNYIRSIAAMLWSKEPSFIREFYITAARDASVVIRKHKTQFLSEAEHHKCSEICNCH</sequence>
<dbReference type="AlphaFoldDB" id="U9TFR2"/>